<dbReference type="InterPro" id="IPR040523">
    <property type="entry name" value="AsnC_trans_reg2"/>
</dbReference>
<dbReference type="EC" id="4.1.1.111" evidence="5"/>
<comment type="subunit">
    <text evidence="4">Probably forms a complex composed of NirD, NirL, NirG and NirH. All proteins are required for the total conversion of siroheme to didecarboxysiroheme.</text>
</comment>
<keyword evidence="1" id="KW-0456">Lyase</keyword>
<protein>
    <recommendedName>
        <fullName evidence="5">siroheme decarboxylase</fullName>
        <ecNumber evidence="5">4.1.1.111</ecNumber>
    </recommendedName>
</protein>
<dbReference type="Pfam" id="PF22451">
    <property type="entry name" value="NirdL-like_HTH"/>
    <property type="match status" value="1"/>
</dbReference>
<evidence type="ECO:0000256" key="5">
    <source>
        <dbReference type="ARBA" id="ARBA00023471"/>
    </source>
</evidence>
<dbReference type="PANTHER" id="PTHR43413:SF1">
    <property type="entry name" value="SIROHEME DECARBOXYLASE NIRL SUBUNIT"/>
    <property type="match status" value="1"/>
</dbReference>
<name>A0A1Z4VMM2_9GAMM</name>
<evidence type="ECO:0000256" key="3">
    <source>
        <dbReference type="ARBA" id="ARBA00023457"/>
    </source>
</evidence>
<sequence>MTAAMQELSALDRAIINRLQDGIPVCEAPYAELAAELGTDETTLLQRLQALKAAGYLSRIGPMYNVERMGGAFTLAALRVPEARFDEVAAIVNAFPEVAHNYRRDHAFNMWFVIAVADAADIARVLSRIKAATGLEVYNFPKQEEFYLRLKFDV</sequence>
<dbReference type="Gene3D" id="1.10.10.10">
    <property type="entry name" value="Winged helix-like DNA-binding domain superfamily/Winged helix DNA-binding domain"/>
    <property type="match status" value="1"/>
</dbReference>
<dbReference type="InterPro" id="IPR036390">
    <property type="entry name" value="WH_DNA-bd_sf"/>
</dbReference>
<feature type="domain" description="Siroheme decarboxylase NirL-like HTH" evidence="9">
    <location>
        <begin position="12"/>
        <end position="56"/>
    </location>
</feature>
<comment type="function">
    <text evidence="6">Involved in heme d1 biosynthesis. Catalyzes the decarboxylation of siroheme into didecarboxysiroheme.</text>
</comment>
<gene>
    <name evidence="10" type="ORF">FOKN1_0465</name>
</gene>
<dbReference type="KEGG" id="ttc:FOKN1_0465"/>
<comment type="similarity">
    <text evidence="3">Belongs to the Ahb/Nir family.</text>
</comment>
<dbReference type="RefSeq" id="WP_197702979.1">
    <property type="nucleotide sequence ID" value="NZ_AP018052.1"/>
</dbReference>
<evidence type="ECO:0000256" key="2">
    <source>
        <dbReference type="ARBA" id="ARBA00023444"/>
    </source>
</evidence>
<dbReference type="InterPro" id="IPR050684">
    <property type="entry name" value="HTH-Siroheme_Decarb"/>
</dbReference>
<reference evidence="10 11" key="1">
    <citation type="submission" date="2017-05" db="EMBL/GenBank/DDBJ databases">
        <title>Thiocyanate degradation by Thiohalobacter thiocyanaticus FOKN1.</title>
        <authorList>
            <person name="Oshiki M."/>
            <person name="Fukushima T."/>
            <person name="Kawano S."/>
            <person name="Nakagawa J."/>
        </authorList>
    </citation>
    <scope>NUCLEOTIDE SEQUENCE [LARGE SCALE GENOMIC DNA]</scope>
    <source>
        <strain evidence="10 11">FOKN1</strain>
    </source>
</reference>
<accession>A0A1Z4VMM2</accession>
<feature type="domain" description="Siroheme decarboxylase AsnC-like ligand binding" evidence="8">
    <location>
        <begin position="74"/>
        <end position="146"/>
    </location>
</feature>
<organism evidence="10 11">
    <name type="scientific">Thiohalobacter thiocyanaticus</name>
    <dbReference type="NCBI Taxonomy" id="585455"/>
    <lineage>
        <taxon>Bacteria</taxon>
        <taxon>Pseudomonadati</taxon>
        <taxon>Pseudomonadota</taxon>
        <taxon>Gammaproteobacteria</taxon>
        <taxon>Thiohalobacterales</taxon>
        <taxon>Thiohalobacteraceae</taxon>
        <taxon>Thiohalobacter</taxon>
    </lineage>
</organism>
<keyword evidence="11" id="KW-1185">Reference proteome</keyword>
<dbReference type="Pfam" id="PF17805">
    <property type="entry name" value="AsnC_trans_reg2"/>
    <property type="match status" value="1"/>
</dbReference>
<dbReference type="PANTHER" id="PTHR43413">
    <property type="entry name" value="TRANSCRIPTIONAL REGULATOR, ASNC FAMILY"/>
    <property type="match status" value="1"/>
</dbReference>
<evidence type="ECO:0000256" key="7">
    <source>
        <dbReference type="ARBA" id="ARBA00048470"/>
    </source>
</evidence>
<dbReference type="Gene3D" id="3.30.70.3460">
    <property type="match status" value="1"/>
</dbReference>
<evidence type="ECO:0000259" key="8">
    <source>
        <dbReference type="Pfam" id="PF17805"/>
    </source>
</evidence>
<dbReference type="SMART" id="SM00344">
    <property type="entry name" value="HTH_ASNC"/>
    <property type="match status" value="1"/>
</dbReference>
<dbReference type="InterPro" id="IPR036388">
    <property type="entry name" value="WH-like_DNA-bd_sf"/>
</dbReference>
<proteinExistence type="inferred from homology"/>
<dbReference type="GO" id="GO:0016829">
    <property type="term" value="F:lyase activity"/>
    <property type="evidence" value="ECO:0007669"/>
    <property type="project" value="UniProtKB-KW"/>
</dbReference>
<evidence type="ECO:0000256" key="1">
    <source>
        <dbReference type="ARBA" id="ARBA00023239"/>
    </source>
</evidence>
<dbReference type="InterPro" id="IPR053953">
    <property type="entry name" value="NirdL-like_HTH"/>
</dbReference>
<evidence type="ECO:0000259" key="9">
    <source>
        <dbReference type="Pfam" id="PF22451"/>
    </source>
</evidence>
<dbReference type="AlphaFoldDB" id="A0A1Z4VMM2"/>
<evidence type="ECO:0000313" key="11">
    <source>
        <dbReference type="Proteomes" id="UP000218765"/>
    </source>
</evidence>
<dbReference type="Proteomes" id="UP000218765">
    <property type="component" value="Chromosome"/>
</dbReference>
<comment type="catalytic activity">
    <reaction evidence="7">
        <text>siroheme + 2 H(+) = 12,18-didecarboxysiroheme + 2 CO2</text>
        <dbReference type="Rhea" id="RHEA:19093"/>
        <dbReference type="ChEBI" id="CHEBI:15378"/>
        <dbReference type="ChEBI" id="CHEBI:16526"/>
        <dbReference type="ChEBI" id="CHEBI:60052"/>
        <dbReference type="ChEBI" id="CHEBI:140497"/>
        <dbReference type="EC" id="4.1.1.111"/>
    </reaction>
</comment>
<comment type="pathway">
    <text evidence="2">Porphyrin-containing compound metabolism.</text>
</comment>
<dbReference type="EMBL" id="AP018052">
    <property type="protein sequence ID" value="BAZ92869.1"/>
    <property type="molecule type" value="Genomic_DNA"/>
</dbReference>
<dbReference type="SUPFAM" id="SSF46785">
    <property type="entry name" value="Winged helix' DNA-binding domain"/>
    <property type="match status" value="1"/>
</dbReference>
<evidence type="ECO:0000256" key="4">
    <source>
        <dbReference type="ARBA" id="ARBA00023465"/>
    </source>
</evidence>
<evidence type="ECO:0000256" key="6">
    <source>
        <dbReference type="ARBA" id="ARBA00045291"/>
    </source>
</evidence>
<dbReference type="InterPro" id="IPR019888">
    <property type="entry name" value="Tscrpt_reg_AsnC-like"/>
</dbReference>
<evidence type="ECO:0000313" key="10">
    <source>
        <dbReference type="EMBL" id="BAZ92869.1"/>
    </source>
</evidence>